<organism evidence="6 7">
    <name type="scientific">Cellulomonas marina</name>
    <dbReference type="NCBI Taxonomy" id="988821"/>
    <lineage>
        <taxon>Bacteria</taxon>
        <taxon>Bacillati</taxon>
        <taxon>Actinomycetota</taxon>
        <taxon>Actinomycetes</taxon>
        <taxon>Micrococcales</taxon>
        <taxon>Cellulomonadaceae</taxon>
        <taxon>Cellulomonas</taxon>
    </lineage>
</organism>
<evidence type="ECO:0000313" key="6">
    <source>
        <dbReference type="EMBL" id="SFB33628.1"/>
    </source>
</evidence>
<feature type="transmembrane region" description="Helical" evidence="5">
    <location>
        <begin position="113"/>
        <end position="133"/>
    </location>
</feature>
<dbReference type="Proteomes" id="UP000199012">
    <property type="component" value="Unassembled WGS sequence"/>
</dbReference>
<keyword evidence="2 5" id="KW-0812">Transmembrane</keyword>
<dbReference type="InterPro" id="IPR001046">
    <property type="entry name" value="NRAMP_fam"/>
</dbReference>
<protein>
    <submittedName>
        <fullName evidence="6">Natural resistance-associated macrophage protein</fullName>
    </submittedName>
</protein>
<keyword evidence="7" id="KW-1185">Reference proteome</keyword>
<evidence type="ECO:0000256" key="5">
    <source>
        <dbReference type="SAM" id="Phobius"/>
    </source>
</evidence>
<feature type="transmembrane region" description="Helical" evidence="5">
    <location>
        <begin position="77"/>
        <end position="101"/>
    </location>
</feature>
<dbReference type="Pfam" id="PF01566">
    <property type="entry name" value="Nramp"/>
    <property type="match status" value="1"/>
</dbReference>
<sequence length="139" mass="14491">MFEPLAGPVGTWIFSLGFFAAAFSAMTANATAGGTMLSDAFGHGASAGTKAARTFSGTILAVGLAVTAVFQASPVQLIVIAQSLTVLTAPVLCFLLVFMATRADFMGRLRNRWWQVALGVVAFAVLGVFWVQLVMGLVS</sequence>
<dbReference type="STRING" id="988821.SAMN05421867_11569"/>
<dbReference type="GO" id="GO:0016020">
    <property type="term" value="C:membrane"/>
    <property type="evidence" value="ECO:0007669"/>
    <property type="project" value="UniProtKB-SubCell"/>
</dbReference>
<keyword evidence="3 5" id="KW-1133">Transmembrane helix</keyword>
<proteinExistence type="predicted"/>
<keyword evidence="4 5" id="KW-0472">Membrane</keyword>
<evidence type="ECO:0000256" key="1">
    <source>
        <dbReference type="ARBA" id="ARBA00004141"/>
    </source>
</evidence>
<accession>A0A1I1AAT0</accession>
<dbReference type="RefSeq" id="WP_239078892.1">
    <property type="nucleotide sequence ID" value="NZ_BONM01000018.1"/>
</dbReference>
<dbReference type="AlphaFoldDB" id="A0A1I1AAT0"/>
<evidence type="ECO:0000313" key="7">
    <source>
        <dbReference type="Proteomes" id="UP000199012"/>
    </source>
</evidence>
<comment type="subcellular location">
    <subcellularLocation>
        <location evidence="1">Membrane</location>
        <topology evidence="1">Multi-pass membrane protein</topology>
    </subcellularLocation>
</comment>
<reference evidence="6 7" key="1">
    <citation type="submission" date="2016-10" db="EMBL/GenBank/DDBJ databases">
        <authorList>
            <person name="de Groot N.N."/>
        </authorList>
    </citation>
    <scope>NUCLEOTIDE SEQUENCE [LARGE SCALE GENOMIC DNA]</scope>
    <source>
        <strain evidence="6 7">CGMCC 4.6945</strain>
    </source>
</reference>
<dbReference type="EMBL" id="FOKA01000015">
    <property type="protein sequence ID" value="SFB33628.1"/>
    <property type="molecule type" value="Genomic_DNA"/>
</dbReference>
<feature type="transmembrane region" description="Helical" evidence="5">
    <location>
        <begin position="51"/>
        <end position="71"/>
    </location>
</feature>
<name>A0A1I1AAT0_9CELL</name>
<feature type="transmembrane region" description="Helical" evidence="5">
    <location>
        <begin position="12"/>
        <end position="30"/>
    </location>
</feature>
<dbReference type="GO" id="GO:0046873">
    <property type="term" value="F:metal ion transmembrane transporter activity"/>
    <property type="evidence" value="ECO:0007669"/>
    <property type="project" value="InterPro"/>
</dbReference>
<evidence type="ECO:0000256" key="3">
    <source>
        <dbReference type="ARBA" id="ARBA00022989"/>
    </source>
</evidence>
<evidence type="ECO:0000256" key="2">
    <source>
        <dbReference type="ARBA" id="ARBA00022692"/>
    </source>
</evidence>
<evidence type="ECO:0000256" key="4">
    <source>
        <dbReference type="ARBA" id="ARBA00023136"/>
    </source>
</evidence>
<gene>
    <name evidence="6" type="ORF">SAMN05421867_11569</name>
</gene>